<dbReference type="Proteomes" id="UP000258309">
    <property type="component" value="Unassembled WGS sequence"/>
</dbReference>
<feature type="non-terminal residue" evidence="1">
    <location>
        <position position="1"/>
    </location>
</feature>
<gene>
    <name evidence="1" type="ORF">B7463_g3262</name>
</gene>
<accession>A0A3E2HI17</accession>
<dbReference type="OMA" id="VWEAQSA"/>
<dbReference type="OrthoDB" id="4216928at2759"/>
<sequence>MARVLQTRACDARRGIECLYPPAKPSCFILCEGDNNIFPVGDGILSYSSPQWSAYLPDIQARGADDTSLSLGLDIPSISSSFNDNQLAITWFTAPDTWKIRYPQAEHNSFHTIDLKRHIATIHQWLTEWVEKGSNQFIHARLYRTRFPRCIQDAYMSLSCYLHKTASNEQFVFQIIEDRAKQLLAEHGINTVDSLPENTSTRSASLDSLEHIARVQALLIYQALGLYDGDIRLRHLAENHIPVLNSWIQQMVEHSSQAQGRPAGYQGGMMFTTRQGVWEAQSALAWEKLCSEVDVGLTQLAEADKLFTEVAPGDVNDFTKLILEVTFGTERMERWGV</sequence>
<comment type="caution">
    <text evidence="1">The sequence shown here is derived from an EMBL/GenBank/DDBJ whole genome shotgun (WGS) entry which is preliminary data.</text>
</comment>
<evidence type="ECO:0000313" key="2">
    <source>
        <dbReference type="Proteomes" id="UP000258309"/>
    </source>
</evidence>
<dbReference type="STRING" id="5539.A0A3E2HI17"/>
<proteinExistence type="predicted"/>
<evidence type="ECO:0000313" key="1">
    <source>
        <dbReference type="EMBL" id="RFU33069.1"/>
    </source>
</evidence>
<reference evidence="1 2" key="1">
    <citation type="submission" date="2018-05" db="EMBL/GenBank/DDBJ databases">
        <title>Draft genome sequence of Scytalidium lignicola DSM 105466, a ubiquitous saprotrophic fungus.</title>
        <authorList>
            <person name="Buettner E."/>
            <person name="Gebauer A.M."/>
            <person name="Hofrichter M."/>
            <person name="Liers C."/>
            <person name="Kellner H."/>
        </authorList>
    </citation>
    <scope>NUCLEOTIDE SEQUENCE [LARGE SCALE GENOMIC DNA]</scope>
    <source>
        <strain evidence="1 2">DSM 105466</strain>
    </source>
</reference>
<protein>
    <submittedName>
        <fullName evidence="1">Uncharacterized protein</fullName>
    </submittedName>
</protein>
<keyword evidence="2" id="KW-1185">Reference proteome</keyword>
<dbReference type="AlphaFoldDB" id="A0A3E2HI17"/>
<name>A0A3E2HI17_SCYLI</name>
<organism evidence="1 2">
    <name type="scientific">Scytalidium lignicola</name>
    <name type="common">Hyphomycete</name>
    <dbReference type="NCBI Taxonomy" id="5539"/>
    <lineage>
        <taxon>Eukaryota</taxon>
        <taxon>Fungi</taxon>
        <taxon>Dikarya</taxon>
        <taxon>Ascomycota</taxon>
        <taxon>Pezizomycotina</taxon>
        <taxon>Leotiomycetes</taxon>
        <taxon>Leotiomycetes incertae sedis</taxon>
        <taxon>Scytalidium</taxon>
    </lineage>
</organism>
<dbReference type="EMBL" id="NCSJ02000042">
    <property type="protein sequence ID" value="RFU33069.1"/>
    <property type="molecule type" value="Genomic_DNA"/>
</dbReference>
<feature type="non-terminal residue" evidence="1">
    <location>
        <position position="337"/>
    </location>
</feature>